<name>A0AAJ2U3H4_ALKPS</name>
<feature type="domain" description="Release factor glutamine methyltransferase N-terminal" evidence="7">
    <location>
        <begin position="13"/>
        <end position="81"/>
    </location>
</feature>
<protein>
    <recommendedName>
        <fullName evidence="5">Release factor glutamine methyltransferase</fullName>
        <shortName evidence="5">RF MTase</shortName>
        <ecNumber evidence="5">2.1.1.297</ecNumber>
    </recommendedName>
    <alternativeName>
        <fullName evidence="5">N5-glutamine methyltransferase PrmC</fullName>
    </alternativeName>
    <alternativeName>
        <fullName evidence="5">Protein-(glutamine-N5) MTase PrmC</fullName>
    </alternativeName>
    <alternativeName>
        <fullName evidence="5">Protein-glutamine N-methyltransferase PrmC</fullName>
    </alternativeName>
</protein>
<dbReference type="Gene3D" id="3.40.50.150">
    <property type="entry name" value="Vaccinia Virus protein VP39"/>
    <property type="match status" value="1"/>
</dbReference>
<dbReference type="HAMAP" id="MF_02126">
    <property type="entry name" value="RF_methyltr_PrmC"/>
    <property type="match status" value="1"/>
</dbReference>
<dbReference type="Gene3D" id="1.10.8.10">
    <property type="entry name" value="DNA helicase RuvA subunit, C-terminal domain"/>
    <property type="match status" value="1"/>
</dbReference>
<dbReference type="Pfam" id="PF05175">
    <property type="entry name" value="MTS"/>
    <property type="match status" value="1"/>
</dbReference>
<comment type="caution">
    <text evidence="8">The sequence shown here is derived from an EMBL/GenBank/DDBJ whole genome shotgun (WGS) entry which is preliminary data.</text>
</comment>
<dbReference type="Pfam" id="PF17827">
    <property type="entry name" value="PrmC_N"/>
    <property type="match status" value="1"/>
</dbReference>
<comment type="caution">
    <text evidence="5">Lacks conserved residue(s) required for the propagation of feature annotation.</text>
</comment>
<evidence type="ECO:0000259" key="6">
    <source>
        <dbReference type="Pfam" id="PF05175"/>
    </source>
</evidence>
<dbReference type="NCBIfam" id="TIGR03534">
    <property type="entry name" value="RF_mod_PrmC"/>
    <property type="match status" value="1"/>
</dbReference>
<dbReference type="GO" id="GO:0102559">
    <property type="term" value="F:peptide chain release factor N(5)-glutamine methyltransferase activity"/>
    <property type="evidence" value="ECO:0007669"/>
    <property type="project" value="UniProtKB-EC"/>
</dbReference>
<evidence type="ECO:0000313" key="9">
    <source>
        <dbReference type="Proteomes" id="UP001285636"/>
    </source>
</evidence>
<feature type="binding site" evidence="5">
    <location>
        <position position="152"/>
    </location>
    <ligand>
        <name>S-adenosyl-L-methionine</name>
        <dbReference type="ChEBI" id="CHEBI:59789"/>
    </ligand>
</feature>
<evidence type="ECO:0000256" key="5">
    <source>
        <dbReference type="HAMAP-Rule" id="MF_02126"/>
    </source>
</evidence>
<dbReference type="CDD" id="cd02440">
    <property type="entry name" value="AdoMet_MTases"/>
    <property type="match status" value="1"/>
</dbReference>
<organism evidence="8 9">
    <name type="scientific">Alkalihalophilus pseudofirmus</name>
    <name type="common">Bacillus pseudofirmus</name>
    <dbReference type="NCBI Taxonomy" id="79885"/>
    <lineage>
        <taxon>Bacteria</taxon>
        <taxon>Bacillati</taxon>
        <taxon>Bacillota</taxon>
        <taxon>Bacilli</taxon>
        <taxon>Bacillales</taxon>
        <taxon>Bacillaceae</taxon>
        <taxon>Alkalihalophilus</taxon>
    </lineage>
</organism>
<dbReference type="EMBL" id="JAWJAY010000003">
    <property type="protein sequence ID" value="MDV2886486.1"/>
    <property type="molecule type" value="Genomic_DNA"/>
</dbReference>
<dbReference type="GO" id="GO:0003676">
    <property type="term" value="F:nucleic acid binding"/>
    <property type="evidence" value="ECO:0007669"/>
    <property type="project" value="InterPro"/>
</dbReference>
<dbReference type="InterPro" id="IPR050320">
    <property type="entry name" value="N5-glutamine_MTase"/>
</dbReference>
<dbReference type="InterPro" id="IPR029063">
    <property type="entry name" value="SAM-dependent_MTases_sf"/>
</dbReference>
<feature type="binding site" evidence="5">
    <location>
        <position position="196"/>
    </location>
    <ligand>
        <name>S-adenosyl-L-methionine</name>
        <dbReference type="ChEBI" id="CHEBI:59789"/>
    </ligand>
</feature>
<dbReference type="PANTHER" id="PTHR18895:SF74">
    <property type="entry name" value="MTRF1L RELEASE FACTOR GLUTAMINE METHYLTRANSFERASE"/>
    <property type="match status" value="1"/>
</dbReference>
<evidence type="ECO:0000313" key="8">
    <source>
        <dbReference type="EMBL" id="MDV2886486.1"/>
    </source>
</evidence>
<dbReference type="InterPro" id="IPR002052">
    <property type="entry name" value="DNA_methylase_N6_adenine_CS"/>
</dbReference>
<dbReference type="InterPro" id="IPR007848">
    <property type="entry name" value="Small_mtfrase_dom"/>
</dbReference>
<dbReference type="InterPro" id="IPR019874">
    <property type="entry name" value="RF_methyltr_PrmC"/>
</dbReference>
<evidence type="ECO:0000259" key="7">
    <source>
        <dbReference type="Pfam" id="PF17827"/>
    </source>
</evidence>
<dbReference type="Proteomes" id="UP001285636">
    <property type="component" value="Unassembled WGS sequence"/>
</dbReference>
<proteinExistence type="inferred from homology"/>
<comment type="similarity">
    <text evidence="5">Belongs to the protein N5-glutamine methyltransferase family. PrmC subfamily.</text>
</comment>
<evidence type="ECO:0000256" key="2">
    <source>
        <dbReference type="ARBA" id="ARBA00022679"/>
    </source>
</evidence>
<sequence>MLKSNQTPKTIHEALRWASSFLEEAGGEATAAEWLLLHHLNINRTKMFMMFQDPIDSGVWEAFKKDVLTHSNGVPVQHLMGYQEFYGRRFQVNGDVLIPRPETEELIEHVIHLKQTLWGNTCVDVLDVGAGSGAIGVTLALECAEMKVEAVDISKEALEVAKLNAETLDAGVAFFESDLLSAPIQMEKRFDIIVSNPPYIPLGEHDELAVHVREHEPHLALFGGEDGYELYRRLTTELPKVMKEKGLIAFEVGAGQGETVRLMLETAFPNAETEVKLDINGKDRMVFAYGKMY</sequence>
<dbReference type="NCBIfam" id="TIGR00536">
    <property type="entry name" value="hemK_fam"/>
    <property type="match status" value="1"/>
</dbReference>
<evidence type="ECO:0000256" key="4">
    <source>
        <dbReference type="ARBA" id="ARBA00048391"/>
    </source>
</evidence>
<keyword evidence="3 5" id="KW-0949">S-adenosyl-L-methionine</keyword>
<dbReference type="SUPFAM" id="SSF53335">
    <property type="entry name" value="S-adenosyl-L-methionine-dependent methyltransferases"/>
    <property type="match status" value="1"/>
</dbReference>
<dbReference type="InterPro" id="IPR004556">
    <property type="entry name" value="HemK-like"/>
</dbReference>
<feature type="binding site" evidence="5">
    <location>
        <begin position="196"/>
        <end position="199"/>
    </location>
    <ligand>
        <name>substrate</name>
    </ligand>
</feature>
<dbReference type="PROSITE" id="PS00092">
    <property type="entry name" value="N6_MTASE"/>
    <property type="match status" value="1"/>
</dbReference>
<dbReference type="PANTHER" id="PTHR18895">
    <property type="entry name" value="HEMK METHYLTRANSFERASE"/>
    <property type="match status" value="1"/>
</dbReference>
<accession>A0AAJ2U3H4</accession>
<comment type="function">
    <text evidence="5">Methylates the class 1 translation termination release factors RF1/PrfA and RF2/PrfB on the glutamine residue of the universally conserved GGQ motif.</text>
</comment>
<keyword evidence="1 5" id="KW-0489">Methyltransferase</keyword>
<comment type="catalytic activity">
    <reaction evidence="4 5">
        <text>L-glutaminyl-[peptide chain release factor] + S-adenosyl-L-methionine = N(5)-methyl-L-glutaminyl-[peptide chain release factor] + S-adenosyl-L-homocysteine + H(+)</text>
        <dbReference type="Rhea" id="RHEA:42896"/>
        <dbReference type="Rhea" id="RHEA-COMP:10271"/>
        <dbReference type="Rhea" id="RHEA-COMP:10272"/>
        <dbReference type="ChEBI" id="CHEBI:15378"/>
        <dbReference type="ChEBI" id="CHEBI:30011"/>
        <dbReference type="ChEBI" id="CHEBI:57856"/>
        <dbReference type="ChEBI" id="CHEBI:59789"/>
        <dbReference type="ChEBI" id="CHEBI:61891"/>
        <dbReference type="EC" id="2.1.1.297"/>
    </reaction>
</comment>
<dbReference type="InterPro" id="IPR040758">
    <property type="entry name" value="PrmC_N"/>
</dbReference>
<feature type="binding site" evidence="5">
    <location>
        <begin position="129"/>
        <end position="133"/>
    </location>
    <ligand>
        <name>S-adenosyl-L-methionine</name>
        <dbReference type="ChEBI" id="CHEBI:59789"/>
    </ligand>
</feature>
<dbReference type="GO" id="GO:0032259">
    <property type="term" value="P:methylation"/>
    <property type="evidence" value="ECO:0007669"/>
    <property type="project" value="UniProtKB-KW"/>
</dbReference>
<keyword evidence="2 5" id="KW-0808">Transferase</keyword>
<dbReference type="RefSeq" id="WP_323467234.1">
    <property type="nucleotide sequence ID" value="NZ_CP144224.1"/>
</dbReference>
<gene>
    <name evidence="5 8" type="primary">prmC</name>
    <name evidence="8" type="ORF">RYX45_14945</name>
</gene>
<evidence type="ECO:0000256" key="1">
    <source>
        <dbReference type="ARBA" id="ARBA00022603"/>
    </source>
</evidence>
<dbReference type="AlphaFoldDB" id="A0AAJ2U3H4"/>
<evidence type="ECO:0000256" key="3">
    <source>
        <dbReference type="ARBA" id="ARBA00022691"/>
    </source>
</evidence>
<dbReference type="EC" id="2.1.1.297" evidence="5"/>
<feature type="domain" description="Methyltransferase small" evidence="6">
    <location>
        <begin position="121"/>
        <end position="200"/>
    </location>
</feature>
<reference evidence="8" key="1">
    <citation type="submission" date="2023-10" db="EMBL/GenBank/DDBJ databases">
        <title>Screening of Alkalihalophilus pseudofirmusBZ-TG-HK211 and Its Alleviation of Salt Stress on Rapeseed Growth.</title>
        <authorList>
            <person name="Zhao B."/>
            <person name="Guo T."/>
        </authorList>
    </citation>
    <scope>NUCLEOTIDE SEQUENCE</scope>
    <source>
        <strain evidence="8">BZ-TG-HK211</strain>
    </source>
</reference>